<dbReference type="InterPro" id="IPR015797">
    <property type="entry name" value="NUDIX_hydrolase-like_dom_sf"/>
</dbReference>
<evidence type="ECO:0000256" key="2">
    <source>
        <dbReference type="SAM" id="MobiDB-lite"/>
    </source>
</evidence>
<evidence type="ECO:0000313" key="4">
    <source>
        <dbReference type="EMBL" id="QBK86718.1"/>
    </source>
</evidence>
<proteinExistence type="predicted"/>
<sequence>METMPPRKAYKSHGRRSRPSPITSYGIILFTCQKNGRPPELPPRRRASTGELPRTPSGSGLSRALAAGVAADLQAGARRSAPPAGMPAAAKACAEASLCGLKFLLFQRRDTYEYIEFLRGLWATDDEVRILLSLMSREERRRIREYLFDELWDDFWVRRSARMYVDTAPRARAKYASVRPRLGEFLDTTCTAAAEAPYGFPSGRKNSGEGTIECALREFEEETRIDRHDVVVWRDVKPLVENFLGSNGKHYCRIYYVAEFAPRWARAPLFGARPGGEETKSGDLSLDPLPRLVATPNGIRKLTVTNEAYRIGWFYPGEAMGKLDARRQAILKKVINTIVQRVT</sequence>
<feature type="compositionally biased region" description="Basic residues" evidence="2">
    <location>
        <begin position="8"/>
        <end position="18"/>
    </location>
</feature>
<dbReference type="GO" id="GO:0016787">
    <property type="term" value="F:hydrolase activity"/>
    <property type="evidence" value="ECO:0007669"/>
    <property type="project" value="UniProtKB-KW"/>
</dbReference>
<evidence type="ECO:0000259" key="3">
    <source>
        <dbReference type="Pfam" id="PF00293"/>
    </source>
</evidence>
<feature type="domain" description="Nudix hydrolase" evidence="3">
    <location>
        <begin position="198"/>
        <end position="258"/>
    </location>
</feature>
<dbReference type="PROSITE" id="PS00893">
    <property type="entry name" value="NUDIX_BOX"/>
    <property type="match status" value="1"/>
</dbReference>
<dbReference type="EMBL" id="MK500335">
    <property type="protein sequence ID" value="QBK86718.1"/>
    <property type="molecule type" value="Genomic_DNA"/>
</dbReference>
<dbReference type="SUPFAM" id="SSF55811">
    <property type="entry name" value="Nudix"/>
    <property type="match status" value="1"/>
</dbReference>
<accession>A0A481YU39</accession>
<keyword evidence="1 4" id="KW-0378">Hydrolase</keyword>
<dbReference type="Gene3D" id="3.90.79.10">
    <property type="entry name" value="Nucleoside Triphosphate Pyrophosphohydrolase"/>
    <property type="match status" value="1"/>
</dbReference>
<organism evidence="4">
    <name type="scientific">Marseillevirus LCMAC103</name>
    <dbReference type="NCBI Taxonomy" id="2506604"/>
    <lineage>
        <taxon>Viruses</taxon>
        <taxon>Varidnaviria</taxon>
        <taxon>Bamfordvirae</taxon>
        <taxon>Nucleocytoviricota</taxon>
        <taxon>Megaviricetes</taxon>
        <taxon>Pimascovirales</taxon>
        <taxon>Pimascovirales incertae sedis</taxon>
        <taxon>Marseilleviridae</taxon>
    </lineage>
</organism>
<name>A0A481YU39_9VIRU</name>
<reference evidence="4" key="1">
    <citation type="journal article" date="2019" name="MBio">
        <title>Virus Genomes from Deep Sea Sediments Expand the Ocean Megavirome and Support Independent Origins of Viral Gigantism.</title>
        <authorList>
            <person name="Backstrom D."/>
            <person name="Yutin N."/>
            <person name="Jorgensen S.L."/>
            <person name="Dharamshi J."/>
            <person name="Homa F."/>
            <person name="Zaremba-Niedwiedzka K."/>
            <person name="Spang A."/>
            <person name="Wolf Y.I."/>
            <person name="Koonin E.V."/>
            <person name="Ettema T.J."/>
        </authorList>
    </citation>
    <scope>NUCLEOTIDE SEQUENCE</scope>
</reference>
<evidence type="ECO:0000256" key="1">
    <source>
        <dbReference type="ARBA" id="ARBA00022801"/>
    </source>
</evidence>
<gene>
    <name evidence="4" type="ORF">LCMAC103_00470</name>
</gene>
<feature type="region of interest" description="Disordered" evidence="2">
    <location>
        <begin position="1"/>
        <end position="61"/>
    </location>
</feature>
<dbReference type="InterPro" id="IPR020084">
    <property type="entry name" value="NUDIX_hydrolase_CS"/>
</dbReference>
<protein>
    <submittedName>
        <fullName evidence="4">NUDIX hydrolase</fullName>
    </submittedName>
</protein>
<dbReference type="InterPro" id="IPR000086">
    <property type="entry name" value="NUDIX_hydrolase_dom"/>
</dbReference>
<dbReference type="Pfam" id="PF00293">
    <property type="entry name" value="NUDIX"/>
    <property type="match status" value="1"/>
</dbReference>